<dbReference type="EMBL" id="KE504159">
    <property type="protein sequence ID" value="EPS99156.1"/>
    <property type="molecule type" value="Genomic_DNA"/>
</dbReference>
<dbReference type="STRING" id="743788.S8E1V3"/>
<dbReference type="PANTHER" id="PTHR46430">
    <property type="entry name" value="PROTEIN SKT5-RELATED"/>
    <property type="match status" value="1"/>
</dbReference>
<evidence type="ECO:0000256" key="2">
    <source>
        <dbReference type="SAM" id="MobiDB-lite"/>
    </source>
</evidence>
<dbReference type="eggNOG" id="KOG1550">
    <property type="taxonomic scope" value="Eukaryota"/>
</dbReference>
<protein>
    <recommendedName>
        <fullName evidence="5">HCP-like protein</fullName>
    </recommendedName>
</protein>
<name>S8E1V3_FOMSC</name>
<feature type="compositionally biased region" description="Low complexity" evidence="2">
    <location>
        <begin position="702"/>
        <end position="718"/>
    </location>
</feature>
<proteinExistence type="predicted"/>
<dbReference type="AlphaFoldDB" id="S8E1V3"/>
<evidence type="ECO:0000313" key="3">
    <source>
        <dbReference type="EMBL" id="EPS99156.1"/>
    </source>
</evidence>
<dbReference type="InterPro" id="IPR011990">
    <property type="entry name" value="TPR-like_helical_dom_sf"/>
</dbReference>
<feature type="compositionally biased region" description="Pro residues" evidence="2">
    <location>
        <begin position="1"/>
        <end position="10"/>
    </location>
</feature>
<gene>
    <name evidence="3" type="ORF">FOMPIDRAFT_1042199</name>
</gene>
<reference evidence="3 4" key="1">
    <citation type="journal article" date="2012" name="Science">
        <title>The Paleozoic origin of enzymatic lignin decomposition reconstructed from 31 fungal genomes.</title>
        <authorList>
            <person name="Floudas D."/>
            <person name="Binder M."/>
            <person name="Riley R."/>
            <person name="Barry K."/>
            <person name="Blanchette R.A."/>
            <person name="Henrissat B."/>
            <person name="Martinez A.T."/>
            <person name="Otillar R."/>
            <person name="Spatafora J.W."/>
            <person name="Yadav J.S."/>
            <person name="Aerts A."/>
            <person name="Benoit I."/>
            <person name="Boyd A."/>
            <person name="Carlson A."/>
            <person name="Copeland A."/>
            <person name="Coutinho P.M."/>
            <person name="de Vries R.P."/>
            <person name="Ferreira P."/>
            <person name="Findley K."/>
            <person name="Foster B."/>
            <person name="Gaskell J."/>
            <person name="Glotzer D."/>
            <person name="Gorecki P."/>
            <person name="Heitman J."/>
            <person name="Hesse C."/>
            <person name="Hori C."/>
            <person name="Igarashi K."/>
            <person name="Jurgens J.A."/>
            <person name="Kallen N."/>
            <person name="Kersten P."/>
            <person name="Kohler A."/>
            <person name="Kuees U."/>
            <person name="Kumar T.K.A."/>
            <person name="Kuo A."/>
            <person name="LaButti K."/>
            <person name="Larrondo L.F."/>
            <person name="Lindquist E."/>
            <person name="Ling A."/>
            <person name="Lombard V."/>
            <person name="Lucas S."/>
            <person name="Lundell T."/>
            <person name="Martin R."/>
            <person name="McLaughlin D.J."/>
            <person name="Morgenstern I."/>
            <person name="Morin E."/>
            <person name="Murat C."/>
            <person name="Nagy L.G."/>
            <person name="Nolan M."/>
            <person name="Ohm R.A."/>
            <person name="Patyshakuliyeva A."/>
            <person name="Rokas A."/>
            <person name="Ruiz-Duenas F.J."/>
            <person name="Sabat G."/>
            <person name="Salamov A."/>
            <person name="Samejima M."/>
            <person name="Schmutz J."/>
            <person name="Slot J.C."/>
            <person name="St John F."/>
            <person name="Stenlid J."/>
            <person name="Sun H."/>
            <person name="Sun S."/>
            <person name="Syed K."/>
            <person name="Tsang A."/>
            <person name="Wiebenga A."/>
            <person name="Young D."/>
            <person name="Pisabarro A."/>
            <person name="Eastwood D.C."/>
            <person name="Martin F."/>
            <person name="Cullen D."/>
            <person name="Grigoriev I.V."/>
            <person name="Hibbett D.S."/>
        </authorList>
    </citation>
    <scope>NUCLEOTIDE SEQUENCE</scope>
    <source>
        <strain evidence="4">FP-58527</strain>
    </source>
</reference>
<accession>S8E1V3</accession>
<feature type="compositionally biased region" description="Polar residues" evidence="2">
    <location>
        <begin position="616"/>
        <end position="631"/>
    </location>
</feature>
<dbReference type="OrthoDB" id="272077at2759"/>
<feature type="compositionally biased region" description="Pro residues" evidence="2">
    <location>
        <begin position="23"/>
        <end position="33"/>
    </location>
</feature>
<evidence type="ECO:0000256" key="1">
    <source>
        <dbReference type="ARBA" id="ARBA00022737"/>
    </source>
</evidence>
<keyword evidence="4" id="KW-1185">Reference proteome</keyword>
<dbReference type="SUPFAM" id="SSF81901">
    <property type="entry name" value="HCP-like"/>
    <property type="match status" value="2"/>
</dbReference>
<feature type="compositionally biased region" description="Basic and acidic residues" evidence="2">
    <location>
        <begin position="576"/>
        <end position="588"/>
    </location>
</feature>
<evidence type="ECO:0000313" key="4">
    <source>
        <dbReference type="Proteomes" id="UP000015241"/>
    </source>
</evidence>
<dbReference type="InterPro" id="IPR051726">
    <property type="entry name" value="Chitin_Synth_Reg"/>
</dbReference>
<feature type="compositionally biased region" description="Pro residues" evidence="2">
    <location>
        <begin position="655"/>
        <end position="668"/>
    </location>
</feature>
<feature type="compositionally biased region" description="Polar residues" evidence="2">
    <location>
        <begin position="730"/>
        <end position="744"/>
    </location>
</feature>
<feature type="region of interest" description="Disordered" evidence="2">
    <location>
        <begin position="1"/>
        <end position="122"/>
    </location>
</feature>
<keyword evidence="1" id="KW-0677">Repeat</keyword>
<dbReference type="Gene3D" id="1.25.40.10">
    <property type="entry name" value="Tetratricopeptide repeat domain"/>
    <property type="match status" value="2"/>
</dbReference>
<dbReference type="Pfam" id="PF08238">
    <property type="entry name" value="Sel1"/>
    <property type="match status" value="5"/>
</dbReference>
<sequence>MAAPPVPPRPFSNYDDYRTQGEPVPPPIPPLPPGFDAVGPHLEDPLVAPRPHKLQPDLPASMARSLDEQLTQPPPPMANGHYPRGRSPAPNYNPAPGFVMPSPMHHSHSRAPSPHPPSQAQWNAWAPQNAPSIPLPQNGHYNPDVLPAQFANMSFQEPPPQQAYHPPRSTSVYSTYGPPVPAPQQPVNTSAPASLTAPLPTIPGLLSQLPSIEQSGFDLASQVAWSRDVLSLVTRAQQLTNPDYTAAGGDPPEGPARIEDPELQRLVDIAVPLIVDIAGDTSTPKPLYVAEALYMLATIESSGAFPQYVQQDPRTSFRHCEQAAKAGFHAAWFRLGRDYENFKDIAHARQCFERGVKRGVESCIYRMGMANLMGQLGLPPNPEAALPLLNRAATLATVDVPQPAYVYGLLLLNEFSHVEIPAHLFTPYIPPGSSAGMEARKHLERAAYLNFAPAQYKLGHAYEFAQAPFPFDALLSVQYYSLASQQGEVEADMALSKWFLCGAEGAFDRDEGLAWTFAEKAARKGLPSAEFAMGYYAEVGVGSPKDLEVSKKWYSRAAQHGNADAAERLRALSQPDARRISREQHESLADTTIVRKRTLARQRSTAQHGPADRRSVSQGNQIIHNVRQSSLRHPPPNGVALPPSASAPQGYGAPPSQPPPQQPPPQAFPPSASQPHLSPASSPAPGGMRPFANAPRYSLVDPGSRSASPPGPSANRAGVGAGGPGGRPQPSRQNSGQPDVSSPLAQGPSKPGPQTFEEMGITTGKLENKDCVIM</sequence>
<dbReference type="InterPro" id="IPR006597">
    <property type="entry name" value="Sel1-like"/>
</dbReference>
<dbReference type="Proteomes" id="UP000015241">
    <property type="component" value="Unassembled WGS sequence"/>
</dbReference>
<dbReference type="SMART" id="SM00671">
    <property type="entry name" value="SEL1"/>
    <property type="match status" value="6"/>
</dbReference>
<evidence type="ECO:0008006" key="5">
    <source>
        <dbReference type="Google" id="ProtNLM"/>
    </source>
</evidence>
<dbReference type="HOGENOM" id="CLU_009491_1_0_1"/>
<dbReference type="PANTHER" id="PTHR46430:SF2">
    <property type="entry name" value="CHITIN SYNTHASE REGULATORY FACTOR 4"/>
    <property type="match status" value="1"/>
</dbReference>
<feature type="region of interest" description="Disordered" evidence="2">
    <location>
        <begin position="576"/>
        <end position="774"/>
    </location>
</feature>
<organism evidence="3 4">
    <name type="scientific">Fomitopsis schrenkii</name>
    <name type="common">Brown rot fungus</name>
    <dbReference type="NCBI Taxonomy" id="2126942"/>
    <lineage>
        <taxon>Eukaryota</taxon>
        <taxon>Fungi</taxon>
        <taxon>Dikarya</taxon>
        <taxon>Basidiomycota</taxon>
        <taxon>Agaricomycotina</taxon>
        <taxon>Agaricomycetes</taxon>
        <taxon>Polyporales</taxon>
        <taxon>Fomitopsis</taxon>
    </lineage>
</organism>
<dbReference type="InParanoid" id="S8E1V3"/>